<keyword evidence="2" id="KW-1185">Reference proteome</keyword>
<evidence type="ECO:0000313" key="2">
    <source>
        <dbReference type="Proteomes" id="UP000001025"/>
    </source>
</evidence>
<dbReference type="STRING" id="243090.RB8468"/>
<dbReference type="KEGG" id="rba:RB8468"/>
<name>Q7UFM8_RHOBA</name>
<proteinExistence type="predicted"/>
<gene>
    <name evidence="1" type="primary">csyQ</name>
    <name evidence="1" type="ordered locus">RB8468</name>
</gene>
<dbReference type="EnsemblBacteria" id="CAD78654">
    <property type="protein sequence ID" value="CAD78654"/>
    <property type="gene ID" value="RB8468"/>
</dbReference>
<accession>Q7UFM8</accession>
<sequence>MPPIGDQGQLRNEIQSKLRSPVASSEGSDGTLADFFFAVIEPRPGRNNVLTLGRSQWRLRHLAVWQRCAFGVGDSARKRPANTLPPRP</sequence>
<dbReference type="Proteomes" id="UP000001025">
    <property type="component" value="Chromosome"/>
</dbReference>
<organism evidence="1 2">
    <name type="scientific">Rhodopirellula baltica (strain DSM 10527 / NCIMB 13988 / SH1)</name>
    <dbReference type="NCBI Taxonomy" id="243090"/>
    <lineage>
        <taxon>Bacteria</taxon>
        <taxon>Pseudomonadati</taxon>
        <taxon>Planctomycetota</taxon>
        <taxon>Planctomycetia</taxon>
        <taxon>Pirellulales</taxon>
        <taxon>Pirellulaceae</taxon>
        <taxon>Rhodopirellula</taxon>
    </lineage>
</organism>
<dbReference type="EMBL" id="BX294147">
    <property type="protein sequence ID" value="CAD78654.1"/>
    <property type="molecule type" value="Genomic_DNA"/>
</dbReference>
<protein>
    <submittedName>
        <fullName evidence="1">Similar to CysQ protein homolog</fullName>
    </submittedName>
</protein>
<dbReference type="InParanoid" id="Q7UFM8"/>
<dbReference type="HOGENOM" id="CLU_2466913_0_0_0"/>
<reference evidence="1 2" key="1">
    <citation type="journal article" date="2003" name="Proc. Natl. Acad. Sci. U.S.A.">
        <title>Complete genome sequence of the marine planctomycete Pirellula sp. strain 1.</title>
        <authorList>
            <person name="Gloeckner F.O."/>
            <person name="Kube M."/>
            <person name="Bauer M."/>
            <person name="Teeling H."/>
            <person name="Lombardot T."/>
            <person name="Ludwig W."/>
            <person name="Gade D."/>
            <person name="Beck A."/>
            <person name="Borzym K."/>
            <person name="Heitmann K."/>
            <person name="Rabus R."/>
            <person name="Schlesner H."/>
            <person name="Amann R."/>
            <person name="Reinhardt R."/>
        </authorList>
    </citation>
    <scope>NUCLEOTIDE SEQUENCE [LARGE SCALE GENOMIC DNA]</scope>
    <source>
        <strain evidence="2">DSM 10527 / NCIMB 13988 / SH1</strain>
    </source>
</reference>
<evidence type="ECO:0000313" key="1">
    <source>
        <dbReference type="EMBL" id="CAD78654.1"/>
    </source>
</evidence>
<dbReference type="AlphaFoldDB" id="Q7UFM8"/>